<proteinExistence type="predicted"/>
<dbReference type="InterPro" id="IPR014036">
    <property type="entry name" value="DeoR-like_C"/>
</dbReference>
<dbReference type="SUPFAM" id="SSF100950">
    <property type="entry name" value="NagB/RpiA/CoA transferase-like"/>
    <property type="match status" value="1"/>
</dbReference>
<evidence type="ECO:0000256" key="1">
    <source>
        <dbReference type="ARBA" id="ARBA00023015"/>
    </source>
</evidence>
<sequence length="261" mass="27962">MNTFERRRKIVELVNAQGSLLVNDISGKLGVTEVTIRADLRLLEERGLLTRFHGGAARVSSVLQEPEAVQYHAEVSLTDRYQLASWPKKRIAIAAAGLVQEGDTLILDSGSTTKLIAEELVAFSNITVITNNLPAAFILAENKDITLVVCGGTLRHKTISLHGSIAEYALRDVSANLMFVGADGLDPDNGITTFNEGFAISSVMAAAAHKVVVVTDASKFGRKGFNQVLPLAKIDTIITDDAAPPEVLDQLIGKGKTVMVV</sequence>
<keyword evidence="6" id="KW-1185">Reference proteome</keyword>
<name>A0ABN6DHU3_ERWRD</name>
<evidence type="ECO:0000259" key="4">
    <source>
        <dbReference type="PROSITE" id="PS51000"/>
    </source>
</evidence>
<dbReference type="PROSITE" id="PS00894">
    <property type="entry name" value="HTH_DEOR_1"/>
    <property type="match status" value="1"/>
</dbReference>
<dbReference type="SMART" id="SM01134">
    <property type="entry name" value="DeoRC"/>
    <property type="match status" value="1"/>
</dbReference>
<protein>
    <submittedName>
        <fullName evidence="5">Galactitol utilization operon repressor</fullName>
    </submittedName>
</protein>
<dbReference type="SMART" id="SM00420">
    <property type="entry name" value="HTH_DEOR"/>
    <property type="match status" value="1"/>
</dbReference>
<feature type="domain" description="HTH deoR-type" evidence="4">
    <location>
        <begin position="3"/>
        <end position="58"/>
    </location>
</feature>
<dbReference type="Pfam" id="PF00455">
    <property type="entry name" value="DeoRC"/>
    <property type="match status" value="1"/>
</dbReference>
<accession>A0ABN6DHU3</accession>
<dbReference type="InterPro" id="IPR050313">
    <property type="entry name" value="Carb_Metab_HTH_regulators"/>
</dbReference>
<dbReference type="InterPro" id="IPR018356">
    <property type="entry name" value="Tscrpt_reg_HTH_DeoR_CS"/>
</dbReference>
<dbReference type="InterPro" id="IPR037171">
    <property type="entry name" value="NagB/RpiA_transferase-like"/>
</dbReference>
<dbReference type="PROSITE" id="PS51000">
    <property type="entry name" value="HTH_DEOR_2"/>
    <property type="match status" value="1"/>
</dbReference>
<keyword evidence="3" id="KW-0804">Transcription</keyword>
<dbReference type="Proteomes" id="UP000677515">
    <property type="component" value="Chromosome"/>
</dbReference>
<dbReference type="RefSeq" id="WP_133843655.1">
    <property type="nucleotide sequence ID" value="NZ_AP024329.1"/>
</dbReference>
<dbReference type="InterPro" id="IPR036388">
    <property type="entry name" value="WH-like_DNA-bd_sf"/>
</dbReference>
<gene>
    <name evidence="5" type="ORF">ERHA53_07510</name>
</gene>
<dbReference type="Pfam" id="PF08220">
    <property type="entry name" value="HTH_DeoR"/>
    <property type="match status" value="1"/>
</dbReference>
<evidence type="ECO:0000313" key="5">
    <source>
        <dbReference type="EMBL" id="BCQ33408.1"/>
    </source>
</evidence>
<evidence type="ECO:0000256" key="2">
    <source>
        <dbReference type="ARBA" id="ARBA00023125"/>
    </source>
</evidence>
<dbReference type="PANTHER" id="PTHR30363:SF44">
    <property type="entry name" value="AGA OPERON TRANSCRIPTIONAL REPRESSOR-RELATED"/>
    <property type="match status" value="1"/>
</dbReference>
<evidence type="ECO:0000313" key="6">
    <source>
        <dbReference type="Proteomes" id="UP000677515"/>
    </source>
</evidence>
<dbReference type="InterPro" id="IPR001034">
    <property type="entry name" value="DeoR_HTH"/>
</dbReference>
<dbReference type="InterPro" id="IPR036390">
    <property type="entry name" value="WH_DNA-bd_sf"/>
</dbReference>
<dbReference type="Gene3D" id="1.10.10.10">
    <property type="entry name" value="Winged helix-like DNA-binding domain superfamily/Winged helix DNA-binding domain"/>
    <property type="match status" value="1"/>
</dbReference>
<dbReference type="EMBL" id="AP024329">
    <property type="protein sequence ID" value="BCQ33408.1"/>
    <property type="molecule type" value="Genomic_DNA"/>
</dbReference>
<evidence type="ECO:0000256" key="3">
    <source>
        <dbReference type="ARBA" id="ARBA00023163"/>
    </source>
</evidence>
<reference evidence="5 6" key="1">
    <citation type="submission" date="2021-01" db="EMBL/GenBank/DDBJ databases">
        <title>Complete genome sequence of Erwinia rhapontici MAFF 311153.</title>
        <authorList>
            <person name="Morohoshi T."/>
            <person name="Someya N."/>
        </authorList>
    </citation>
    <scope>NUCLEOTIDE SEQUENCE [LARGE SCALE GENOMIC DNA]</scope>
    <source>
        <strain evidence="5 6">MAFF 311153</strain>
    </source>
</reference>
<dbReference type="Gene3D" id="3.40.50.1360">
    <property type="match status" value="1"/>
</dbReference>
<dbReference type="PRINTS" id="PR00037">
    <property type="entry name" value="HTHLACR"/>
</dbReference>
<organism evidence="5 6">
    <name type="scientific">Erwinia rhapontici</name>
    <name type="common">Pectobacterium rhapontici</name>
    <dbReference type="NCBI Taxonomy" id="55212"/>
    <lineage>
        <taxon>Bacteria</taxon>
        <taxon>Pseudomonadati</taxon>
        <taxon>Pseudomonadota</taxon>
        <taxon>Gammaproteobacteria</taxon>
        <taxon>Enterobacterales</taxon>
        <taxon>Erwiniaceae</taxon>
        <taxon>Erwinia</taxon>
    </lineage>
</organism>
<keyword evidence="2" id="KW-0238">DNA-binding</keyword>
<dbReference type="PANTHER" id="PTHR30363">
    <property type="entry name" value="HTH-TYPE TRANSCRIPTIONAL REGULATOR SRLR-RELATED"/>
    <property type="match status" value="1"/>
</dbReference>
<keyword evidence="1" id="KW-0805">Transcription regulation</keyword>
<dbReference type="SUPFAM" id="SSF46785">
    <property type="entry name" value="Winged helix' DNA-binding domain"/>
    <property type="match status" value="1"/>
</dbReference>